<dbReference type="InterPro" id="IPR042047">
    <property type="entry name" value="SleB_dom1"/>
</dbReference>
<reference evidence="3" key="1">
    <citation type="submission" date="2020-04" db="EMBL/GenBank/DDBJ databases">
        <authorList>
            <person name="Chiriac C."/>
            <person name="Salcher M."/>
            <person name="Ghai R."/>
            <person name="Kavagutti S V."/>
        </authorList>
    </citation>
    <scope>NUCLEOTIDE SEQUENCE</scope>
</reference>
<dbReference type="EMBL" id="LR798268">
    <property type="protein sequence ID" value="CAB5219412.1"/>
    <property type="molecule type" value="Genomic_DNA"/>
</dbReference>
<organism evidence="3">
    <name type="scientific">uncultured Caudovirales phage</name>
    <dbReference type="NCBI Taxonomy" id="2100421"/>
    <lineage>
        <taxon>Viruses</taxon>
        <taxon>Duplodnaviria</taxon>
        <taxon>Heunggongvirae</taxon>
        <taxon>Uroviricota</taxon>
        <taxon>Caudoviricetes</taxon>
        <taxon>Peduoviridae</taxon>
        <taxon>Maltschvirus</taxon>
        <taxon>Maltschvirus maltsch</taxon>
    </lineage>
</organism>
<evidence type="ECO:0000313" key="2">
    <source>
        <dbReference type="EMBL" id="CAB4121727.1"/>
    </source>
</evidence>
<dbReference type="GO" id="GO:0016787">
    <property type="term" value="F:hydrolase activity"/>
    <property type="evidence" value="ECO:0007669"/>
    <property type="project" value="InterPro"/>
</dbReference>
<protein>
    <submittedName>
        <fullName evidence="3">Spore_SleB, spore cortex-lytic enzyme</fullName>
    </submittedName>
</protein>
<proteinExistence type="predicted"/>
<name>A0A6J5KRT4_9CAUD</name>
<gene>
    <name evidence="4" type="ORF">UFOVP220_78</name>
    <name evidence="2" type="ORF">UFOVP26_10</name>
    <name evidence="3" type="ORF">UFOVP44_87</name>
</gene>
<evidence type="ECO:0000313" key="4">
    <source>
        <dbReference type="EMBL" id="CAB5219412.1"/>
    </source>
</evidence>
<accession>A0A6J5KRT4</accession>
<sequence>MLQSALMCLAMNVYYEARGEDIAGQFAVAQVTMNRAKEQKTVCKTVLEPHQFSWTDTKLHKVYYRKGGYRHVFNRGDEPTDTKAWSQAVSVSKAILTKNNLRDITHGATFYHTKYVKPFWAKSKKYKVIARIGNHVFYREA</sequence>
<evidence type="ECO:0000259" key="1">
    <source>
        <dbReference type="Pfam" id="PF07486"/>
    </source>
</evidence>
<dbReference type="EMBL" id="LR796152">
    <property type="protein sequence ID" value="CAB4121727.1"/>
    <property type="molecule type" value="Genomic_DNA"/>
</dbReference>
<dbReference type="Gene3D" id="1.10.10.2520">
    <property type="entry name" value="Cell wall hydrolase SleB, domain 1"/>
    <property type="match status" value="1"/>
</dbReference>
<dbReference type="Pfam" id="PF07486">
    <property type="entry name" value="Hydrolase_2"/>
    <property type="match status" value="1"/>
</dbReference>
<evidence type="ECO:0000313" key="3">
    <source>
        <dbReference type="EMBL" id="CAB4123915.1"/>
    </source>
</evidence>
<dbReference type="InterPro" id="IPR011105">
    <property type="entry name" value="Cell_wall_hydrolase_SleB"/>
</dbReference>
<dbReference type="Gene3D" id="6.20.240.60">
    <property type="match status" value="1"/>
</dbReference>
<feature type="domain" description="Cell wall hydrolase SleB" evidence="1">
    <location>
        <begin position="19"/>
        <end position="138"/>
    </location>
</feature>
<dbReference type="EMBL" id="LR796176">
    <property type="protein sequence ID" value="CAB4123915.1"/>
    <property type="molecule type" value="Genomic_DNA"/>
</dbReference>